<dbReference type="PANTHER" id="PTHR22761">
    <property type="entry name" value="CHARGED MULTIVESICULAR BODY PROTEIN"/>
    <property type="match status" value="1"/>
</dbReference>
<evidence type="ECO:0000313" key="1">
    <source>
        <dbReference type="EMBL" id="KAG2645423.1"/>
    </source>
</evidence>
<dbReference type="AlphaFoldDB" id="A0A8T0WL87"/>
<protein>
    <submittedName>
        <fullName evidence="1">Uncharacterized protein</fullName>
    </submittedName>
</protein>
<organism evidence="1 2">
    <name type="scientific">Panicum virgatum</name>
    <name type="common">Blackwell switchgrass</name>
    <dbReference type="NCBI Taxonomy" id="38727"/>
    <lineage>
        <taxon>Eukaryota</taxon>
        <taxon>Viridiplantae</taxon>
        <taxon>Streptophyta</taxon>
        <taxon>Embryophyta</taxon>
        <taxon>Tracheophyta</taxon>
        <taxon>Spermatophyta</taxon>
        <taxon>Magnoliopsida</taxon>
        <taxon>Liliopsida</taxon>
        <taxon>Poales</taxon>
        <taxon>Poaceae</taxon>
        <taxon>PACMAD clade</taxon>
        <taxon>Panicoideae</taxon>
        <taxon>Panicodae</taxon>
        <taxon>Paniceae</taxon>
        <taxon>Panicinae</taxon>
        <taxon>Panicum</taxon>
        <taxon>Panicum sect. Hiantes</taxon>
    </lineage>
</organism>
<dbReference type="EMBL" id="CM029039">
    <property type="protein sequence ID" value="KAG2645423.1"/>
    <property type="molecule type" value="Genomic_DNA"/>
</dbReference>
<dbReference type="GO" id="GO:0005771">
    <property type="term" value="C:multivesicular body"/>
    <property type="evidence" value="ECO:0007669"/>
    <property type="project" value="TreeGrafter"/>
</dbReference>
<gene>
    <name evidence="1" type="ORF">PVAP13_2KG442200</name>
</gene>
<accession>A0A8T0WL87</accession>
<comment type="caution">
    <text evidence="1">The sequence shown here is derived from an EMBL/GenBank/DDBJ whole genome shotgun (WGS) entry which is preliminary data.</text>
</comment>
<dbReference type="GO" id="GO:0000815">
    <property type="term" value="C:ESCRT III complex"/>
    <property type="evidence" value="ECO:0007669"/>
    <property type="project" value="TreeGrafter"/>
</dbReference>
<dbReference type="GO" id="GO:0032511">
    <property type="term" value="P:late endosome to vacuole transport via multivesicular body sorting pathway"/>
    <property type="evidence" value="ECO:0007669"/>
    <property type="project" value="TreeGrafter"/>
</dbReference>
<reference evidence="1" key="1">
    <citation type="submission" date="2020-05" db="EMBL/GenBank/DDBJ databases">
        <title>WGS assembly of Panicum virgatum.</title>
        <authorList>
            <person name="Lovell J.T."/>
            <person name="Jenkins J."/>
            <person name="Shu S."/>
            <person name="Juenger T.E."/>
            <person name="Schmutz J."/>
        </authorList>
    </citation>
    <scope>NUCLEOTIDE SEQUENCE</scope>
    <source>
        <strain evidence="1">AP13</strain>
    </source>
</reference>
<dbReference type="GO" id="GO:0009898">
    <property type="term" value="C:cytoplasmic side of plasma membrane"/>
    <property type="evidence" value="ECO:0007669"/>
    <property type="project" value="TreeGrafter"/>
</dbReference>
<dbReference type="Pfam" id="PF03357">
    <property type="entry name" value="Snf7"/>
    <property type="match status" value="1"/>
</dbReference>
<name>A0A8T0WL87_PANVG</name>
<sequence>MFEGQHEAARPTSAATKSPEARISSLPVFPAATRLLHFCPFLSPSRRRCRCSAPLSCLPTSSRCESRVADPAAAAMFSWILRGCRDECSASDQLKQVYLLPPESVFPHRIRKSQDRKARDVFMAKEAVLQKKISQEMERAKEFTKSGNKQAAMQCLKRKKYYESQMSQVGSVQLRINTKEKMIADHMGNK</sequence>
<keyword evidence="2" id="KW-1185">Reference proteome</keyword>
<dbReference type="PANTHER" id="PTHR22761:SF91">
    <property type="entry name" value="OS07G0490700 PROTEIN"/>
    <property type="match status" value="1"/>
</dbReference>
<proteinExistence type="predicted"/>
<evidence type="ECO:0000313" key="2">
    <source>
        <dbReference type="Proteomes" id="UP000823388"/>
    </source>
</evidence>
<dbReference type="Proteomes" id="UP000823388">
    <property type="component" value="Chromosome 2K"/>
</dbReference>
<dbReference type="GO" id="GO:0006900">
    <property type="term" value="P:vesicle budding from membrane"/>
    <property type="evidence" value="ECO:0007669"/>
    <property type="project" value="TreeGrafter"/>
</dbReference>
<dbReference type="InterPro" id="IPR005024">
    <property type="entry name" value="Snf7_fam"/>
</dbReference>
<dbReference type="Gene3D" id="1.10.287.1060">
    <property type="entry name" value="ESAT-6-like"/>
    <property type="match status" value="1"/>
</dbReference>